<protein>
    <recommendedName>
        <fullName evidence="4">Cupin domain-containing protein</fullName>
    </recommendedName>
</protein>
<sequence length="201" mass="20852">MPQRTLDPTAVLPSSEASPSAVSAPAARRSSDTPPPAPGPVSLEGIGDVVDAGRPSGYAHLGERRLPTLGRLVAAARGAASSLRRPTLWPTRRGHWQPAPRAARRHASGRLRVTTVALEPNSFVSGPADHPARPHGMEVLYLVSGRAHLIASAPDGQMRSASELAEGRARVVGAPVGGAARGHHFLVNTGDEVAVVVRVTA</sequence>
<evidence type="ECO:0000256" key="1">
    <source>
        <dbReference type="SAM" id="MobiDB-lite"/>
    </source>
</evidence>
<gene>
    <name evidence="2" type="ORF">Q8A49_01685</name>
</gene>
<proteinExistence type="predicted"/>
<comment type="caution">
    <text evidence="2">The sequence shown here is derived from an EMBL/GenBank/DDBJ whole genome shotgun (WGS) entry which is preliminary data.</text>
</comment>
<dbReference type="Proteomes" id="UP001348641">
    <property type="component" value="Unassembled WGS sequence"/>
</dbReference>
<feature type="region of interest" description="Disordered" evidence="1">
    <location>
        <begin position="1"/>
        <end position="45"/>
    </location>
</feature>
<feature type="compositionally biased region" description="Low complexity" evidence="1">
    <location>
        <begin position="10"/>
        <end position="28"/>
    </location>
</feature>
<dbReference type="SUPFAM" id="SSF51182">
    <property type="entry name" value="RmlC-like cupins"/>
    <property type="match status" value="1"/>
</dbReference>
<organism evidence="2 3">
    <name type="scientific">Nocardiopsis tropica</name>
    <dbReference type="NCBI Taxonomy" id="109330"/>
    <lineage>
        <taxon>Bacteria</taxon>
        <taxon>Bacillati</taxon>
        <taxon>Actinomycetota</taxon>
        <taxon>Actinomycetes</taxon>
        <taxon>Streptosporangiales</taxon>
        <taxon>Nocardiopsidaceae</taxon>
        <taxon>Nocardiopsis</taxon>
    </lineage>
</organism>
<evidence type="ECO:0000313" key="2">
    <source>
        <dbReference type="EMBL" id="MEE2049204.1"/>
    </source>
</evidence>
<accession>A0ABU7KIT5</accession>
<dbReference type="EMBL" id="JAUUCC010000002">
    <property type="protein sequence ID" value="MEE2049204.1"/>
    <property type="molecule type" value="Genomic_DNA"/>
</dbReference>
<reference evidence="2 3" key="1">
    <citation type="submission" date="2023-07" db="EMBL/GenBank/DDBJ databases">
        <authorList>
            <person name="Girao M."/>
            <person name="Carvalho M.F."/>
        </authorList>
    </citation>
    <scope>NUCLEOTIDE SEQUENCE [LARGE SCALE GENOMIC DNA]</scope>
    <source>
        <strain evidence="2 3">66/93</strain>
    </source>
</reference>
<evidence type="ECO:0000313" key="3">
    <source>
        <dbReference type="Proteomes" id="UP001348641"/>
    </source>
</evidence>
<dbReference type="InterPro" id="IPR011051">
    <property type="entry name" value="RmlC_Cupin_sf"/>
</dbReference>
<dbReference type="RefSeq" id="WP_330156493.1">
    <property type="nucleotide sequence ID" value="NZ_BAAAJA010000016.1"/>
</dbReference>
<name>A0ABU7KIT5_9ACTN</name>
<evidence type="ECO:0008006" key="4">
    <source>
        <dbReference type="Google" id="ProtNLM"/>
    </source>
</evidence>